<comment type="caution">
    <text evidence="1">The sequence shown here is derived from an EMBL/GenBank/DDBJ whole genome shotgun (WGS) entry which is preliminary data.</text>
</comment>
<evidence type="ECO:0000313" key="1">
    <source>
        <dbReference type="EMBL" id="MFD2092628.1"/>
    </source>
</evidence>
<evidence type="ECO:0000313" key="2">
    <source>
        <dbReference type="Proteomes" id="UP001597402"/>
    </source>
</evidence>
<sequence>MIDDGAIELVPAGFFPAAMLYRRACATGHQARQRATEAVQTGRRERRLRELDAVVETVVLAQAAAEGWIHRAYHLADVEPQGAGGWVGRWQAAPQAICGPGTRDLDVETIETLRWLSTWRNYLVHDDARARERLRANGVDAGSEAAHLTADMAEAVIARMDEAFTDVGACIGWRTLAGLHSAFVWRSHDEG</sequence>
<dbReference type="Proteomes" id="UP001597402">
    <property type="component" value="Unassembled WGS sequence"/>
</dbReference>
<proteinExistence type="predicted"/>
<accession>A0ABW4XCG8</accession>
<keyword evidence="2" id="KW-1185">Reference proteome</keyword>
<dbReference type="EMBL" id="JBHUHP010000013">
    <property type="protein sequence ID" value="MFD2092628.1"/>
    <property type="molecule type" value="Genomic_DNA"/>
</dbReference>
<reference evidence="2" key="1">
    <citation type="journal article" date="2019" name="Int. J. Syst. Evol. Microbiol.">
        <title>The Global Catalogue of Microorganisms (GCM) 10K type strain sequencing project: providing services to taxonomists for standard genome sequencing and annotation.</title>
        <authorList>
            <consortium name="The Broad Institute Genomics Platform"/>
            <consortium name="The Broad Institute Genome Sequencing Center for Infectious Disease"/>
            <person name="Wu L."/>
            <person name="Ma J."/>
        </authorList>
    </citation>
    <scope>NUCLEOTIDE SEQUENCE [LARGE SCALE GENOMIC DNA]</scope>
    <source>
        <strain evidence="2">JCM 3338</strain>
    </source>
</reference>
<dbReference type="RefSeq" id="WP_376876901.1">
    <property type="nucleotide sequence ID" value="NZ_JBHUHP010000013.1"/>
</dbReference>
<name>A0ABW4XCG8_9ACTN</name>
<organism evidence="1 2">
    <name type="scientific">Blastococcus deserti</name>
    <dbReference type="NCBI Taxonomy" id="2259033"/>
    <lineage>
        <taxon>Bacteria</taxon>
        <taxon>Bacillati</taxon>
        <taxon>Actinomycetota</taxon>
        <taxon>Actinomycetes</taxon>
        <taxon>Geodermatophilales</taxon>
        <taxon>Geodermatophilaceae</taxon>
        <taxon>Blastococcus</taxon>
    </lineage>
</organism>
<gene>
    <name evidence="1" type="ORF">ACFSHS_13710</name>
</gene>
<protein>
    <submittedName>
        <fullName evidence="1">Uncharacterized protein</fullName>
    </submittedName>
</protein>